<proteinExistence type="predicted"/>
<evidence type="ECO:0000256" key="1">
    <source>
        <dbReference type="SAM" id="Phobius"/>
    </source>
</evidence>
<name>A0ABX3I7E6_9BACI</name>
<reference evidence="2 3" key="1">
    <citation type="submission" date="2016-12" db="EMBL/GenBank/DDBJ databases">
        <title>Bacillus phylogenomics.</title>
        <authorList>
            <person name="Dunlap C."/>
        </authorList>
    </citation>
    <scope>NUCLEOTIDE SEQUENCE [LARGE SCALE GENOMIC DNA]</scope>
    <source>
        <strain evidence="2 3">NRRL B-41327</strain>
    </source>
</reference>
<keyword evidence="1" id="KW-0472">Membrane</keyword>
<protein>
    <recommendedName>
        <fullName evidence="4">Transposase</fullName>
    </recommendedName>
</protein>
<evidence type="ECO:0000313" key="2">
    <source>
        <dbReference type="EMBL" id="OMI29774.1"/>
    </source>
</evidence>
<accession>A0ABX3I7E6</accession>
<evidence type="ECO:0000313" key="3">
    <source>
        <dbReference type="Proteomes" id="UP000187046"/>
    </source>
</evidence>
<comment type="caution">
    <text evidence="2">The sequence shown here is derived from an EMBL/GenBank/DDBJ whole genome shotgun (WGS) entry which is preliminary data.</text>
</comment>
<organism evidence="2 3">
    <name type="scientific">Bacillus haynesii</name>
    <dbReference type="NCBI Taxonomy" id="1925021"/>
    <lineage>
        <taxon>Bacteria</taxon>
        <taxon>Bacillati</taxon>
        <taxon>Bacillota</taxon>
        <taxon>Bacilli</taxon>
        <taxon>Bacillales</taxon>
        <taxon>Bacillaceae</taxon>
        <taxon>Bacillus</taxon>
    </lineage>
</organism>
<keyword evidence="1" id="KW-1133">Transmembrane helix</keyword>
<dbReference type="EMBL" id="MRBL01000003">
    <property type="protein sequence ID" value="OMI29774.1"/>
    <property type="molecule type" value="Genomic_DNA"/>
</dbReference>
<keyword evidence="3" id="KW-1185">Reference proteome</keyword>
<sequence>MNAHKSSLTDQQRLVVASELQHKKKSKRIVFLLWRFLRLMIFMMMRVFRFNQEIVIDFLKNSPYNMNC</sequence>
<dbReference type="Proteomes" id="UP000187046">
    <property type="component" value="Unassembled WGS sequence"/>
</dbReference>
<feature type="transmembrane region" description="Helical" evidence="1">
    <location>
        <begin position="29"/>
        <end position="48"/>
    </location>
</feature>
<gene>
    <name evidence="2" type="ORF">BTA31_02550</name>
</gene>
<keyword evidence="1" id="KW-0812">Transmembrane</keyword>
<evidence type="ECO:0008006" key="4">
    <source>
        <dbReference type="Google" id="ProtNLM"/>
    </source>
</evidence>